<organism evidence="6 7">
    <name type="scientific">Pendulispora albinea</name>
    <dbReference type="NCBI Taxonomy" id="2741071"/>
    <lineage>
        <taxon>Bacteria</taxon>
        <taxon>Pseudomonadati</taxon>
        <taxon>Myxococcota</taxon>
        <taxon>Myxococcia</taxon>
        <taxon>Myxococcales</taxon>
        <taxon>Sorangiineae</taxon>
        <taxon>Pendulisporaceae</taxon>
        <taxon>Pendulispora</taxon>
    </lineage>
</organism>
<evidence type="ECO:0000313" key="6">
    <source>
        <dbReference type="EMBL" id="WXB18938.1"/>
    </source>
</evidence>
<evidence type="ECO:0000259" key="5">
    <source>
        <dbReference type="PROSITE" id="PS50931"/>
    </source>
</evidence>
<dbReference type="InterPro" id="IPR000847">
    <property type="entry name" value="LysR_HTH_N"/>
</dbReference>
<keyword evidence="7" id="KW-1185">Reference proteome</keyword>
<dbReference type="InterPro" id="IPR005119">
    <property type="entry name" value="LysR_subst-bd"/>
</dbReference>
<dbReference type="PROSITE" id="PS50931">
    <property type="entry name" value="HTH_LYSR"/>
    <property type="match status" value="1"/>
</dbReference>
<comment type="similarity">
    <text evidence="1">Belongs to the LysR transcriptional regulatory family.</text>
</comment>
<sequence length="302" mass="33609">MQLVDANLVLSLDALLREESVFGAARRMNVSAPAMSRTLARLRKATGDALFVRAGHRMLPTPRALELRERVRLAAEEVRSILRPNERLDLGTLVRIFTLHANDYSAVLLGRSLDALVRAQAPHVTLRIVAEGPNYVREEMLRSGEIDLDVGVHTKLHADLRVQTVYHDRMVAVVREGHPLASKRLTPRRFATGAGHVAISRRGLTTGPIDARLKELGLTRTVQLVVPAFLAGAWVAAESDYIVPVPWVLAKHVAPILKLRILEIPLVLDPVNIAQAWHPRFDGDPAHAWLRKTVRRALRDRG</sequence>
<dbReference type="InterPro" id="IPR036390">
    <property type="entry name" value="WH_DNA-bd_sf"/>
</dbReference>
<keyword evidence="3" id="KW-0238">DNA-binding</keyword>
<keyword evidence="2" id="KW-0805">Transcription regulation</keyword>
<evidence type="ECO:0000256" key="1">
    <source>
        <dbReference type="ARBA" id="ARBA00009437"/>
    </source>
</evidence>
<dbReference type="InterPro" id="IPR050389">
    <property type="entry name" value="LysR-type_TF"/>
</dbReference>
<dbReference type="SUPFAM" id="SSF53850">
    <property type="entry name" value="Periplasmic binding protein-like II"/>
    <property type="match status" value="1"/>
</dbReference>
<dbReference type="PANTHER" id="PTHR30118:SF15">
    <property type="entry name" value="TRANSCRIPTIONAL REGULATORY PROTEIN"/>
    <property type="match status" value="1"/>
</dbReference>
<evidence type="ECO:0000313" key="7">
    <source>
        <dbReference type="Proteomes" id="UP001370348"/>
    </source>
</evidence>
<evidence type="ECO:0000256" key="4">
    <source>
        <dbReference type="ARBA" id="ARBA00023163"/>
    </source>
</evidence>
<dbReference type="Gene3D" id="3.40.190.10">
    <property type="entry name" value="Periplasmic binding protein-like II"/>
    <property type="match status" value="2"/>
</dbReference>
<dbReference type="PANTHER" id="PTHR30118">
    <property type="entry name" value="HTH-TYPE TRANSCRIPTIONAL REGULATOR LEUO-RELATED"/>
    <property type="match status" value="1"/>
</dbReference>
<dbReference type="InterPro" id="IPR036388">
    <property type="entry name" value="WH-like_DNA-bd_sf"/>
</dbReference>
<protein>
    <submittedName>
        <fullName evidence="6">LysR family transcriptional regulator</fullName>
    </submittedName>
</protein>
<dbReference type="SUPFAM" id="SSF46785">
    <property type="entry name" value="Winged helix' DNA-binding domain"/>
    <property type="match status" value="1"/>
</dbReference>
<dbReference type="EMBL" id="CP089984">
    <property type="protein sequence ID" value="WXB18938.1"/>
    <property type="molecule type" value="Genomic_DNA"/>
</dbReference>
<dbReference type="Proteomes" id="UP001370348">
    <property type="component" value="Chromosome"/>
</dbReference>
<dbReference type="Pfam" id="PF00126">
    <property type="entry name" value="HTH_1"/>
    <property type="match status" value="1"/>
</dbReference>
<dbReference type="RefSeq" id="WP_394828564.1">
    <property type="nucleotide sequence ID" value="NZ_CP089984.1"/>
</dbReference>
<dbReference type="Gene3D" id="1.10.10.10">
    <property type="entry name" value="Winged helix-like DNA-binding domain superfamily/Winged helix DNA-binding domain"/>
    <property type="match status" value="1"/>
</dbReference>
<accession>A0ABZ2M8U8</accession>
<keyword evidence="4" id="KW-0804">Transcription</keyword>
<gene>
    <name evidence="6" type="ORF">LZC94_17085</name>
</gene>
<feature type="domain" description="HTH lysR-type" evidence="5">
    <location>
        <begin position="4"/>
        <end position="61"/>
    </location>
</feature>
<evidence type="ECO:0000256" key="2">
    <source>
        <dbReference type="ARBA" id="ARBA00023015"/>
    </source>
</evidence>
<evidence type="ECO:0000256" key="3">
    <source>
        <dbReference type="ARBA" id="ARBA00023125"/>
    </source>
</evidence>
<reference evidence="6 7" key="1">
    <citation type="submission" date="2021-12" db="EMBL/GenBank/DDBJ databases">
        <title>Discovery of the Pendulisporaceae a myxobacterial family with distinct sporulation behavior and unique specialized metabolism.</title>
        <authorList>
            <person name="Garcia R."/>
            <person name="Popoff A."/>
            <person name="Bader C.D."/>
            <person name="Loehr J."/>
            <person name="Walesch S."/>
            <person name="Walt C."/>
            <person name="Boldt J."/>
            <person name="Bunk B."/>
            <person name="Haeckl F.J.F.P.J."/>
            <person name="Gunesch A.P."/>
            <person name="Birkelbach J."/>
            <person name="Nuebel U."/>
            <person name="Pietschmann T."/>
            <person name="Bach T."/>
            <person name="Mueller R."/>
        </authorList>
    </citation>
    <scope>NUCLEOTIDE SEQUENCE [LARGE SCALE GENOMIC DNA]</scope>
    <source>
        <strain evidence="6 7">MSr11954</strain>
    </source>
</reference>
<dbReference type="Pfam" id="PF03466">
    <property type="entry name" value="LysR_substrate"/>
    <property type="match status" value="1"/>
</dbReference>
<name>A0ABZ2M8U8_9BACT</name>
<proteinExistence type="inferred from homology"/>